<accession>A0AAF5HZJ6</accession>
<name>A0AAF5HZJ6_STRER</name>
<sequence>MNSKLVIAFIAILFVTVSSQYYYPYGGYYGGYYNGLYGYGYPAYTGGYASYYPSAFASTYYGFGSNKGKDAGSEQPQPNVCMDDHISYYKSPFIVHPAIYRLPRYHQAKYLYRQRYQPLPIFLKSSN</sequence>
<evidence type="ECO:0000256" key="1">
    <source>
        <dbReference type="SAM" id="SignalP"/>
    </source>
</evidence>
<dbReference type="Proteomes" id="UP000035681">
    <property type="component" value="Unplaced"/>
</dbReference>
<organism evidence="2 3">
    <name type="scientific">Strongyloides stercoralis</name>
    <name type="common">Threadworm</name>
    <dbReference type="NCBI Taxonomy" id="6248"/>
    <lineage>
        <taxon>Eukaryota</taxon>
        <taxon>Metazoa</taxon>
        <taxon>Ecdysozoa</taxon>
        <taxon>Nematoda</taxon>
        <taxon>Chromadorea</taxon>
        <taxon>Rhabditida</taxon>
        <taxon>Tylenchina</taxon>
        <taxon>Panagrolaimomorpha</taxon>
        <taxon>Strongyloidoidea</taxon>
        <taxon>Strongyloididae</taxon>
        <taxon>Strongyloides</taxon>
    </lineage>
</organism>
<keyword evidence="1" id="KW-0732">Signal</keyword>
<protein>
    <submittedName>
        <fullName evidence="3">Uncharacterized protein</fullName>
    </submittedName>
</protein>
<dbReference type="WBParaSite" id="TCONS_00005165.p1">
    <property type="protein sequence ID" value="TCONS_00005165.p1"/>
    <property type="gene ID" value="XLOC_003499"/>
</dbReference>
<evidence type="ECO:0000313" key="2">
    <source>
        <dbReference type="Proteomes" id="UP000035681"/>
    </source>
</evidence>
<feature type="signal peptide" evidence="1">
    <location>
        <begin position="1"/>
        <end position="19"/>
    </location>
</feature>
<proteinExistence type="predicted"/>
<keyword evidence="2" id="KW-1185">Reference proteome</keyword>
<reference evidence="3" key="1">
    <citation type="submission" date="2024-02" db="UniProtKB">
        <authorList>
            <consortium name="WormBaseParasite"/>
        </authorList>
    </citation>
    <scope>IDENTIFICATION</scope>
</reference>
<dbReference type="AlphaFoldDB" id="A0AAF5HZJ6"/>
<evidence type="ECO:0000313" key="3">
    <source>
        <dbReference type="WBParaSite" id="TCONS_00005165.p1"/>
    </source>
</evidence>
<feature type="chain" id="PRO_5042174915" evidence="1">
    <location>
        <begin position="20"/>
        <end position="127"/>
    </location>
</feature>